<accession>A0A367Y1S7</accession>
<dbReference type="InterPro" id="IPR036610">
    <property type="entry name" value="PEBP-like_sf"/>
</dbReference>
<dbReference type="Proteomes" id="UP000253508">
    <property type="component" value="Unassembled WGS sequence"/>
</dbReference>
<evidence type="ECO:0000256" key="2">
    <source>
        <dbReference type="SAM" id="MobiDB-lite"/>
    </source>
</evidence>
<dbReference type="Gene3D" id="3.90.280.10">
    <property type="entry name" value="PEBP-like"/>
    <property type="match status" value="1"/>
</dbReference>
<dbReference type="AlphaFoldDB" id="A0A367Y1S7"/>
<evidence type="ECO:0000313" key="4">
    <source>
        <dbReference type="Proteomes" id="UP000253508"/>
    </source>
</evidence>
<dbReference type="InterPro" id="IPR008914">
    <property type="entry name" value="PEBP"/>
</dbReference>
<sequence>MADRLTADHENEAPRIHVTGVPAEAVELALVCHDPDAPIPFGFTHWTIVGVPADAESIAANSGREGPNSTGGSAYYGPQPPHGHGDHSYYFWVYALSRPVDGEPTREEFLRDYADAILEQNRLIGYYSR</sequence>
<reference evidence="3 4" key="1">
    <citation type="submission" date="2018-07" db="EMBL/GenBank/DDBJ databases">
        <title>Microbacterium endoborsara sp. nov., a novel actinobacterium isolated from Borszczowia aralocaspica.</title>
        <authorList>
            <person name="An D."/>
        </authorList>
    </citation>
    <scope>NUCLEOTIDE SEQUENCE [LARGE SCALE GENOMIC DNA]</scope>
    <source>
        <strain evidence="3 4">C1.15228</strain>
    </source>
</reference>
<dbReference type="SUPFAM" id="SSF49777">
    <property type="entry name" value="PEBP-like"/>
    <property type="match status" value="1"/>
</dbReference>
<proteinExistence type="inferred from homology"/>
<protein>
    <submittedName>
        <fullName evidence="3">YbhB/YbcL family Raf kinase inhibitor-like protein</fullName>
    </submittedName>
</protein>
<name>A0A367Y1S7_9MICO</name>
<dbReference type="EMBL" id="QORO01000002">
    <property type="protein sequence ID" value="RCK59788.1"/>
    <property type="molecule type" value="Genomic_DNA"/>
</dbReference>
<comment type="caution">
    <text evidence="3">The sequence shown here is derived from an EMBL/GenBank/DDBJ whole genome shotgun (WGS) entry which is preliminary data.</text>
</comment>
<dbReference type="InterPro" id="IPR005247">
    <property type="entry name" value="YbhB_YbcL/LppC-like"/>
</dbReference>
<gene>
    <name evidence="3" type="ORF">DTO57_06375</name>
</gene>
<dbReference type="CDD" id="cd00865">
    <property type="entry name" value="PEBP_bact_arch"/>
    <property type="match status" value="1"/>
</dbReference>
<dbReference type="NCBIfam" id="TIGR00481">
    <property type="entry name" value="YbhB/YbcL family Raf kinase inhibitor-like protein"/>
    <property type="match status" value="1"/>
</dbReference>
<dbReference type="Pfam" id="PF01161">
    <property type="entry name" value="PBP"/>
    <property type="match status" value="1"/>
</dbReference>
<comment type="similarity">
    <text evidence="1">Belongs to the UPF0098 family.</text>
</comment>
<dbReference type="OrthoDB" id="9797506at2"/>
<keyword evidence="4" id="KW-1185">Reference proteome</keyword>
<evidence type="ECO:0000256" key="1">
    <source>
        <dbReference type="ARBA" id="ARBA00007120"/>
    </source>
</evidence>
<feature type="region of interest" description="Disordered" evidence="2">
    <location>
        <begin position="59"/>
        <end position="80"/>
    </location>
</feature>
<organism evidence="3 4">
    <name type="scientific">Microbacterium sorbitolivorans</name>
    <dbReference type="NCBI Taxonomy" id="1867410"/>
    <lineage>
        <taxon>Bacteria</taxon>
        <taxon>Bacillati</taxon>
        <taxon>Actinomycetota</taxon>
        <taxon>Actinomycetes</taxon>
        <taxon>Micrococcales</taxon>
        <taxon>Microbacteriaceae</taxon>
        <taxon>Microbacterium</taxon>
    </lineage>
</organism>
<evidence type="ECO:0000313" key="3">
    <source>
        <dbReference type="EMBL" id="RCK59788.1"/>
    </source>
</evidence>